<evidence type="ECO:0000256" key="1">
    <source>
        <dbReference type="ARBA" id="ARBA00022475"/>
    </source>
</evidence>
<evidence type="ECO:0000256" key="7">
    <source>
        <dbReference type="ARBA" id="ARBA00023136"/>
    </source>
</evidence>
<dbReference type="Proteomes" id="UP000228996">
    <property type="component" value="Unassembled WGS sequence"/>
</dbReference>
<evidence type="ECO:0000259" key="8">
    <source>
        <dbReference type="Pfam" id="PF00535"/>
    </source>
</evidence>
<protein>
    <submittedName>
        <fullName evidence="9">Glycosyltransferase family 2 protein</fullName>
    </submittedName>
</protein>
<accession>A0A2M6XDX7</accession>
<dbReference type="InterPro" id="IPR029044">
    <property type="entry name" value="Nucleotide-diphossugar_trans"/>
</dbReference>
<keyword evidence="2" id="KW-0328">Glycosyltransferase</keyword>
<keyword evidence="1" id="KW-1003">Cell membrane</keyword>
<dbReference type="Pfam" id="PF00535">
    <property type="entry name" value="Glycos_transf_2"/>
    <property type="match status" value="1"/>
</dbReference>
<dbReference type="GO" id="GO:0009103">
    <property type="term" value="P:lipopolysaccharide biosynthetic process"/>
    <property type="evidence" value="ECO:0007669"/>
    <property type="project" value="UniProtKB-KW"/>
</dbReference>
<name>A0A2M6XDX7_9BACT</name>
<feature type="domain" description="Glycosyltransferase 2-like" evidence="8">
    <location>
        <begin position="8"/>
        <end position="169"/>
    </location>
</feature>
<dbReference type="SUPFAM" id="SSF53448">
    <property type="entry name" value="Nucleotide-diphospho-sugar transferases"/>
    <property type="match status" value="1"/>
</dbReference>
<dbReference type="Gene3D" id="3.90.550.10">
    <property type="entry name" value="Spore Coat Polysaccharide Biosynthesis Protein SpsA, Chain A"/>
    <property type="match status" value="1"/>
</dbReference>
<evidence type="ECO:0000256" key="3">
    <source>
        <dbReference type="ARBA" id="ARBA00022679"/>
    </source>
</evidence>
<reference evidence="10" key="1">
    <citation type="submission" date="2017-09" db="EMBL/GenBank/DDBJ databases">
        <title>Depth-based differentiation of microbial function through sediment-hosted aquifers and enrichment of novel symbionts in the deep terrestrial subsurface.</title>
        <authorList>
            <person name="Probst A.J."/>
            <person name="Ladd B."/>
            <person name="Jarett J.K."/>
            <person name="Geller-Mcgrath D.E."/>
            <person name="Sieber C.M.K."/>
            <person name="Emerson J.B."/>
            <person name="Anantharaman K."/>
            <person name="Thomas B.C."/>
            <person name="Malmstrom R."/>
            <person name="Stieglmeier M."/>
            <person name="Klingl A."/>
            <person name="Woyke T."/>
            <person name="Ryan C.M."/>
            <person name="Banfield J.F."/>
        </authorList>
    </citation>
    <scope>NUCLEOTIDE SEQUENCE [LARGE SCALE GENOMIC DNA]</scope>
</reference>
<keyword evidence="5" id="KW-0448">Lipopolysaccharide biosynthesis</keyword>
<gene>
    <name evidence="9" type="ORF">COT44_01105</name>
</gene>
<evidence type="ECO:0000256" key="4">
    <source>
        <dbReference type="ARBA" id="ARBA00022692"/>
    </source>
</evidence>
<evidence type="ECO:0000256" key="5">
    <source>
        <dbReference type="ARBA" id="ARBA00022985"/>
    </source>
</evidence>
<evidence type="ECO:0000256" key="2">
    <source>
        <dbReference type="ARBA" id="ARBA00022676"/>
    </source>
</evidence>
<dbReference type="AlphaFoldDB" id="A0A2M6XDX7"/>
<dbReference type="EMBL" id="PEYO01000005">
    <property type="protein sequence ID" value="PIU03864.1"/>
    <property type="molecule type" value="Genomic_DNA"/>
</dbReference>
<keyword evidence="4" id="KW-0812">Transmembrane</keyword>
<keyword evidence="6" id="KW-1133">Transmembrane helix</keyword>
<dbReference type="CDD" id="cd04179">
    <property type="entry name" value="DPM_DPG-synthase_like"/>
    <property type="match status" value="1"/>
</dbReference>
<keyword evidence="3 9" id="KW-0808">Transferase</keyword>
<proteinExistence type="predicted"/>
<evidence type="ECO:0000313" key="10">
    <source>
        <dbReference type="Proteomes" id="UP000228996"/>
    </source>
</evidence>
<organism evidence="9 10">
    <name type="scientific">Candidatus Shapirobacteria bacterium CG08_land_8_20_14_0_20_39_18</name>
    <dbReference type="NCBI Taxonomy" id="1974883"/>
    <lineage>
        <taxon>Bacteria</taxon>
        <taxon>Candidatus Shapironibacteriota</taxon>
    </lineage>
</organism>
<evidence type="ECO:0000313" key="9">
    <source>
        <dbReference type="EMBL" id="PIU03864.1"/>
    </source>
</evidence>
<keyword evidence="7" id="KW-0472">Membrane</keyword>
<dbReference type="PANTHER" id="PTHR48090:SF3">
    <property type="entry name" value="UNDECAPRENYL-PHOSPHATE 4-DEOXY-4-FORMAMIDO-L-ARABINOSE TRANSFERASE"/>
    <property type="match status" value="1"/>
</dbReference>
<dbReference type="InterPro" id="IPR050256">
    <property type="entry name" value="Glycosyltransferase_2"/>
</dbReference>
<evidence type="ECO:0000256" key="6">
    <source>
        <dbReference type="ARBA" id="ARBA00022989"/>
    </source>
</evidence>
<sequence length="234" mass="26523">MKEIPEISVFFPAYNEEKNIGKTVKNTLSILEKIAVKYEILIIDDGSLDNTGAISDKLAKENKIIRVIHHKPNQGYGAALKSGFTNAEYEWIATIDADGQFDFSEIEKLYKKTAHADIVIGYRLNRQDSVMRKINGWLWTFLNNLLFGIKVKDVDCAFKLVNKKVIQKITPLESTRGGMISPELLAKAKKAGFVTDQVPVHHYPRHEGKQTGANLKVIIKSFVDLFKLWIKLSF</sequence>
<dbReference type="PANTHER" id="PTHR48090">
    <property type="entry name" value="UNDECAPRENYL-PHOSPHATE 4-DEOXY-4-FORMAMIDO-L-ARABINOSE TRANSFERASE-RELATED"/>
    <property type="match status" value="1"/>
</dbReference>
<dbReference type="GO" id="GO:0005886">
    <property type="term" value="C:plasma membrane"/>
    <property type="evidence" value="ECO:0007669"/>
    <property type="project" value="TreeGrafter"/>
</dbReference>
<comment type="caution">
    <text evidence="9">The sequence shown here is derived from an EMBL/GenBank/DDBJ whole genome shotgun (WGS) entry which is preliminary data.</text>
</comment>
<dbReference type="GO" id="GO:0099621">
    <property type="term" value="F:undecaprenyl-phosphate 4-deoxy-4-formamido-L-arabinose transferase activity"/>
    <property type="evidence" value="ECO:0007669"/>
    <property type="project" value="TreeGrafter"/>
</dbReference>
<dbReference type="InterPro" id="IPR001173">
    <property type="entry name" value="Glyco_trans_2-like"/>
</dbReference>